<name>A0A090NY12_SHIDY</name>
<dbReference type="InterPro" id="IPR004154">
    <property type="entry name" value="Anticodon-bd"/>
</dbReference>
<evidence type="ECO:0000256" key="4">
    <source>
        <dbReference type="ARBA" id="ARBA00022598"/>
    </source>
</evidence>
<comment type="subcellular location">
    <subcellularLocation>
        <location evidence="1 10">Cytoplasm</location>
    </subcellularLocation>
</comment>
<gene>
    <name evidence="10" type="primary">proS</name>
    <name evidence="12" type="ORF">WRSd3_01443</name>
</gene>
<dbReference type="GO" id="GO:0004827">
    <property type="term" value="F:proline-tRNA ligase activity"/>
    <property type="evidence" value="ECO:0007669"/>
    <property type="project" value="UniProtKB-UniRule"/>
</dbReference>
<dbReference type="Pfam" id="PF04073">
    <property type="entry name" value="tRNA_edit"/>
    <property type="match status" value="1"/>
</dbReference>
<proteinExistence type="inferred from homology"/>
<evidence type="ECO:0000256" key="6">
    <source>
        <dbReference type="ARBA" id="ARBA00022840"/>
    </source>
</evidence>
<evidence type="ECO:0000256" key="2">
    <source>
        <dbReference type="ARBA" id="ARBA00011738"/>
    </source>
</evidence>
<dbReference type="GO" id="GO:0002161">
    <property type="term" value="F:aminoacyl-tRNA deacylase activity"/>
    <property type="evidence" value="ECO:0007669"/>
    <property type="project" value="InterPro"/>
</dbReference>
<sequence>MSQARLEPVLPSNWNRNNMRTSQYLLSTLKETPADAEVISHQLMLRAGMIRKLASGLYTWLPTGVRVLKKVENIVREEMNNAGAIEVSMPVVQPADLWQESGRWEQYGPELLRFVDRGERPFVLGPTHEEVITDLIRNELSSYKQLPLNFYQIQTKFRDEVRPRFGVMRSREFLMKDAYSFHTSQESLQETYDAMYAAYSKIFSRMGLDFRAVQADTGSIGGSASHEFQVLAQSGEDDVVFSDTSDYAANIELAEAIAPKEPRAAATQEMTLVDTPNAKTIAELVEQFNLPIKKTVKTLLVKAVEGSSFPLVALLVRGDHELNEVKAEKLPQVASPLTFATEEEIRAVVKAGPGSLGPVNMPIPVVIDRIVAAMSDFAAGANIDGKHYFGINWDRDVATPEVADIRNVVAGDPSPDGQGTLLIKRGIEVGHIFQLGTKYSEALKASVQGEDGRNQILTMGCYGIGVTRVVAAAIEQNYDERGIVWPDAIAPFQVAILPMNMHKSFRVQELAEKLYSELRAQGIEVLLDDRKERPGVMFADMELIGIPHTIVLGDRNLDNDDIEYKYRRNGEKQLIKTGDIVEYLVKQIKG</sequence>
<evidence type="ECO:0000313" key="12">
    <source>
        <dbReference type="EMBL" id="ESU80458.1"/>
    </source>
</evidence>
<comment type="catalytic activity">
    <reaction evidence="9 10">
        <text>tRNA(Pro) + L-proline + ATP = L-prolyl-tRNA(Pro) + AMP + diphosphate</text>
        <dbReference type="Rhea" id="RHEA:14305"/>
        <dbReference type="Rhea" id="RHEA-COMP:9700"/>
        <dbReference type="Rhea" id="RHEA-COMP:9702"/>
        <dbReference type="ChEBI" id="CHEBI:30616"/>
        <dbReference type="ChEBI" id="CHEBI:33019"/>
        <dbReference type="ChEBI" id="CHEBI:60039"/>
        <dbReference type="ChEBI" id="CHEBI:78442"/>
        <dbReference type="ChEBI" id="CHEBI:78532"/>
        <dbReference type="ChEBI" id="CHEBI:456215"/>
        <dbReference type="EC" id="6.1.1.15"/>
    </reaction>
</comment>
<keyword evidence="8 10" id="KW-0030">Aminoacyl-tRNA synthetase</keyword>
<dbReference type="InterPro" id="IPR004500">
    <property type="entry name" value="Pro-tRNA-synth_IIa_bac-type"/>
</dbReference>
<keyword evidence="3 10" id="KW-0963">Cytoplasm</keyword>
<dbReference type="InterPro" id="IPR036621">
    <property type="entry name" value="Anticodon-bd_dom_sf"/>
</dbReference>
<dbReference type="NCBIfam" id="NF006625">
    <property type="entry name" value="PRK09194.1"/>
    <property type="match status" value="1"/>
</dbReference>
<evidence type="ECO:0000256" key="9">
    <source>
        <dbReference type="ARBA" id="ARBA00047671"/>
    </source>
</evidence>
<dbReference type="InterPro" id="IPR033730">
    <property type="entry name" value="ProRS_core_prok"/>
</dbReference>
<dbReference type="PRINTS" id="PR01046">
    <property type="entry name" value="TRNASYNTHPRO"/>
</dbReference>
<dbReference type="InterPro" id="IPR007214">
    <property type="entry name" value="YbaK/aa-tRNA-synth-assoc-dom"/>
</dbReference>
<dbReference type="EC" id="6.1.1.15" evidence="10"/>
<keyword evidence="4 10" id="KW-0436">Ligase</keyword>
<dbReference type="InterPro" id="IPR002316">
    <property type="entry name" value="Pro-tRNA-ligase_IIa"/>
</dbReference>
<evidence type="ECO:0000256" key="3">
    <source>
        <dbReference type="ARBA" id="ARBA00022490"/>
    </source>
</evidence>
<dbReference type="InterPro" id="IPR050062">
    <property type="entry name" value="Pro-tRNA_synthetase"/>
</dbReference>
<evidence type="ECO:0000256" key="7">
    <source>
        <dbReference type="ARBA" id="ARBA00022917"/>
    </source>
</evidence>
<dbReference type="Pfam" id="PF00587">
    <property type="entry name" value="tRNA-synt_2b"/>
    <property type="match status" value="1"/>
</dbReference>
<evidence type="ECO:0000256" key="5">
    <source>
        <dbReference type="ARBA" id="ARBA00022741"/>
    </source>
</evidence>
<dbReference type="InterPro" id="IPR002314">
    <property type="entry name" value="aa-tRNA-synt_IIb"/>
</dbReference>
<dbReference type="InterPro" id="IPR036754">
    <property type="entry name" value="YbaK/aa-tRNA-synt-asso_dom_sf"/>
</dbReference>
<dbReference type="Pfam" id="PF03129">
    <property type="entry name" value="HGTP_anticodon"/>
    <property type="match status" value="1"/>
</dbReference>
<dbReference type="Gene3D" id="3.30.930.10">
    <property type="entry name" value="Bira Bifunctional Protein, Domain 2"/>
    <property type="match status" value="2"/>
</dbReference>
<evidence type="ECO:0000313" key="13">
    <source>
        <dbReference type="Proteomes" id="UP000017944"/>
    </source>
</evidence>
<dbReference type="FunFam" id="3.40.50.800:FF:000006">
    <property type="entry name" value="Proline--tRNA ligase"/>
    <property type="match status" value="1"/>
</dbReference>
<accession>A0A090NY12</accession>
<evidence type="ECO:0000256" key="1">
    <source>
        <dbReference type="ARBA" id="ARBA00004496"/>
    </source>
</evidence>
<dbReference type="InterPro" id="IPR023717">
    <property type="entry name" value="Pro-tRNA-Synthase_IIa_type1"/>
</dbReference>
<dbReference type="InterPro" id="IPR006195">
    <property type="entry name" value="aa-tRNA-synth_II"/>
</dbReference>
<dbReference type="Proteomes" id="UP000017944">
    <property type="component" value="Unassembled WGS sequence"/>
</dbReference>
<dbReference type="GO" id="GO:0006433">
    <property type="term" value="P:prolyl-tRNA aminoacylation"/>
    <property type="evidence" value="ECO:0007669"/>
    <property type="project" value="UniProtKB-UniRule"/>
</dbReference>
<evidence type="ECO:0000259" key="11">
    <source>
        <dbReference type="PROSITE" id="PS50862"/>
    </source>
</evidence>
<feature type="domain" description="Aminoacyl-transfer RNA synthetases class-II family profile" evidence="11">
    <location>
        <begin position="56"/>
        <end position="486"/>
    </location>
</feature>
<dbReference type="SUPFAM" id="SSF52954">
    <property type="entry name" value="Class II aaRS ABD-related"/>
    <property type="match status" value="1"/>
</dbReference>
<dbReference type="CDD" id="cd00861">
    <property type="entry name" value="ProRS_anticodon_short"/>
    <property type="match status" value="1"/>
</dbReference>
<dbReference type="CDD" id="cd00779">
    <property type="entry name" value="ProRS_core_prok"/>
    <property type="match status" value="1"/>
</dbReference>
<dbReference type="InterPro" id="IPR045864">
    <property type="entry name" value="aa-tRNA-synth_II/BPL/LPL"/>
</dbReference>
<dbReference type="AlphaFoldDB" id="A0A090NY12"/>
<dbReference type="SUPFAM" id="SSF55681">
    <property type="entry name" value="Class II aaRS and biotin synthetases"/>
    <property type="match status" value="1"/>
</dbReference>
<dbReference type="HAMAP" id="MF_01569">
    <property type="entry name" value="Pro_tRNA_synth_type1"/>
    <property type="match status" value="1"/>
</dbReference>
<dbReference type="PANTHER" id="PTHR42753">
    <property type="entry name" value="MITOCHONDRIAL RIBOSOME PROTEIN L39/PROLYL-TRNA LIGASE FAMILY MEMBER"/>
    <property type="match status" value="1"/>
</dbReference>
<dbReference type="EMBL" id="AXUT01000100">
    <property type="protein sequence ID" value="ESU80458.1"/>
    <property type="molecule type" value="Genomic_DNA"/>
</dbReference>
<comment type="function">
    <text evidence="10">Catalyzes the attachment of proline to tRNA(Pro) in a two-step reaction: proline is first activated by ATP to form Pro-AMP and then transferred to the acceptor end of tRNA(Pro). As ProRS can inadvertently accommodate and process non-cognate amino acids such as alanine and cysteine, to avoid such errors it has two additional distinct editing activities against alanine. One activity is designated as 'pretransfer' editing and involves the tRNA(Pro)-independent hydrolysis of activated Ala-AMP. The other activity is designated 'posttransfer' editing and involves deacylation of mischarged Ala-tRNA(Pro). The misacylated Cys-tRNA(Pro) is not edited by ProRS.</text>
</comment>
<comment type="similarity">
    <text evidence="10">Belongs to the class-II aminoacyl-tRNA synthetase family. ProS type 1 subfamily.</text>
</comment>
<dbReference type="CDD" id="cd04334">
    <property type="entry name" value="ProRS-INS"/>
    <property type="match status" value="1"/>
</dbReference>
<dbReference type="NCBIfam" id="TIGR00409">
    <property type="entry name" value="proS_fam_II"/>
    <property type="match status" value="1"/>
</dbReference>
<comment type="subunit">
    <text evidence="2 10">Homodimer.</text>
</comment>
<dbReference type="Gene3D" id="3.40.50.800">
    <property type="entry name" value="Anticodon-binding domain"/>
    <property type="match status" value="1"/>
</dbReference>
<dbReference type="SUPFAM" id="SSF55826">
    <property type="entry name" value="YbaK/ProRS associated domain"/>
    <property type="match status" value="1"/>
</dbReference>
<dbReference type="PANTHER" id="PTHR42753:SF2">
    <property type="entry name" value="PROLINE--TRNA LIGASE"/>
    <property type="match status" value="1"/>
</dbReference>
<evidence type="ECO:0000256" key="10">
    <source>
        <dbReference type="HAMAP-Rule" id="MF_01569"/>
    </source>
</evidence>
<dbReference type="FunFam" id="3.30.930.10:FF:000097">
    <property type="entry name" value="Proline--tRNA ligase"/>
    <property type="match status" value="1"/>
</dbReference>
<keyword evidence="6 10" id="KW-0067">ATP-binding</keyword>
<dbReference type="PATRIC" id="fig|1401327.3.peg.1338"/>
<dbReference type="FunFam" id="3.30.930.10:FF:000012">
    <property type="entry name" value="Proline--tRNA ligase"/>
    <property type="match status" value="1"/>
</dbReference>
<reference evidence="12 13" key="1">
    <citation type="submission" date="2013-10" db="EMBL/GenBank/DDBJ databases">
        <title>Draft genomes and the virulence plasmids of Sd1617 vaccine constructs: WRSd3 and WRSd5.</title>
        <authorList>
            <person name="Aksomboon Vongsawan A."/>
            <person name="Venkatesan M.M."/>
            <person name="Vaisvil B."/>
            <person name="Emel G."/>
            <person name="Kepatral V."/>
            <person name="Sethabutr O."/>
            <person name="Serichantalergs O."/>
            <person name="Mason C."/>
        </authorList>
    </citation>
    <scope>NUCLEOTIDE SEQUENCE [LARGE SCALE GENOMIC DNA]</scope>
    <source>
        <strain evidence="12 13">WRSd3</strain>
    </source>
</reference>
<evidence type="ECO:0000256" key="8">
    <source>
        <dbReference type="ARBA" id="ARBA00023146"/>
    </source>
</evidence>
<dbReference type="Gene3D" id="3.90.960.10">
    <property type="entry name" value="YbaK/aminoacyl-tRNA synthetase-associated domain"/>
    <property type="match status" value="1"/>
</dbReference>
<organism evidence="12 13">
    <name type="scientific">Shigella dysenteriae WRSd3</name>
    <dbReference type="NCBI Taxonomy" id="1401327"/>
    <lineage>
        <taxon>Bacteria</taxon>
        <taxon>Pseudomonadati</taxon>
        <taxon>Pseudomonadota</taxon>
        <taxon>Gammaproteobacteria</taxon>
        <taxon>Enterobacterales</taxon>
        <taxon>Enterobacteriaceae</taxon>
        <taxon>Shigella</taxon>
    </lineage>
</organism>
<comment type="caution">
    <text evidence="12">The sequence shown here is derived from an EMBL/GenBank/DDBJ whole genome shotgun (WGS) entry which is preliminary data.</text>
</comment>
<dbReference type="PROSITE" id="PS50862">
    <property type="entry name" value="AA_TRNA_LIGASE_II"/>
    <property type="match status" value="1"/>
</dbReference>
<dbReference type="InterPro" id="IPR044140">
    <property type="entry name" value="ProRS_anticodon_short"/>
</dbReference>
<dbReference type="GO" id="GO:0005524">
    <property type="term" value="F:ATP binding"/>
    <property type="evidence" value="ECO:0007669"/>
    <property type="project" value="UniProtKB-UniRule"/>
</dbReference>
<dbReference type="FunFam" id="3.90.960.10:FF:000001">
    <property type="entry name" value="Proline--tRNA ligase"/>
    <property type="match status" value="1"/>
</dbReference>
<comment type="domain">
    <text evidence="10">Consists of three domains: the N-terminal catalytic domain, the editing domain and the C-terminal anticodon-binding domain.</text>
</comment>
<dbReference type="GO" id="GO:0005829">
    <property type="term" value="C:cytosol"/>
    <property type="evidence" value="ECO:0007669"/>
    <property type="project" value="TreeGrafter"/>
</dbReference>
<keyword evidence="7 10" id="KW-0648">Protein biosynthesis</keyword>
<keyword evidence="5 10" id="KW-0547">Nucleotide-binding</keyword>
<protein>
    <recommendedName>
        <fullName evidence="10">Proline--tRNA ligase</fullName>
        <ecNumber evidence="10">6.1.1.15</ecNumber>
    </recommendedName>
    <alternativeName>
        <fullName evidence="10">Prolyl-tRNA synthetase</fullName>
        <shortName evidence="10">ProRS</shortName>
    </alternativeName>
</protein>
<dbReference type="PIRSF" id="PIRSF001535">
    <property type="entry name" value="ProRS_1"/>
    <property type="match status" value="1"/>
</dbReference>